<keyword evidence="14" id="KW-0732">Signal</keyword>
<keyword evidence="3 11" id="KW-1134">Transmembrane beta strand</keyword>
<feature type="domain" description="TonB-dependent receptor-like beta-barrel" evidence="15">
    <location>
        <begin position="233"/>
        <end position="698"/>
    </location>
</feature>
<keyword evidence="8 12" id="KW-0798">TonB box</keyword>
<evidence type="ECO:0000256" key="2">
    <source>
        <dbReference type="ARBA" id="ARBA00022448"/>
    </source>
</evidence>
<evidence type="ECO:0000256" key="3">
    <source>
        <dbReference type="ARBA" id="ARBA00022452"/>
    </source>
</evidence>
<keyword evidence="6" id="KW-0408">Iron</keyword>
<gene>
    <name evidence="17" type="ORF">AB4875_08805</name>
</gene>
<keyword evidence="18" id="KW-1185">Reference proteome</keyword>
<keyword evidence="17" id="KW-0675">Receptor</keyword>
<organism evidence="17 18">
    <name type="scientific">Zhongshania arctica</name>
    <dbReference type="NCBI Taxonomy" id="3238302"/>
    <lineage>
        <taxon>Bacteria</taxon>
        <taxon>Pseudomonadati</taxon>
        <taxon>Pseudomonadota</taxon>
        <taxon>Gammaproteobacteria</taxon>
        <taxon>Cellvibrionales</taxon>
        <taxon>Spongiibacteraceae</taxon>
        <taxon>Zhongshania</taxon>
    </lineage>
</organism>
<dbReference type="InterPro" id="IPR036942">
    <property type="entry name" value="Beta-barrel_TonB_sf"/>
</dbReference>
<dbReference type="PROSITE" id="PS52016">
    <property type="entry name" value="TONB_DEPENDENT_REC_3"/>
    <property type="match status" value="1"/>
</dbReference>
<keyword evidence="5 11" id="KW-0812">Transmembrane</keyword>
<dbReference type="PANTHER" id="PTHR32552:SF81">
    <property type="entry name" value="TONB-DEPENDENT OUTER MEMBRANE RECEPTOR"/>
    <property type="match status" value="1"/>
</dbReference>
<evidence type="ECO:0000256" key="8">
    <source>
        <dbReference type="ARBA" id="ARBA00023077"/>
    </source>
</evidence>
<comment type="similarity">
    <text evidence="11 12">Belongs to the TonB-dependent receptor family.</text>
</comment>
<evidence type="ECO:0000256" key="11">
    <source>
        <dbReference type="PROSITE-ProRule" id="PRU01360"/>
    </source>
</evidence>
<feature type="signal peptide" evidence="14">
    <location>
        <begin position="1"/>
        <end position="25"/>
    </location>
</feature>
<dbReference type="PANTHER" id="PTHR32552">
    <property type="entry name" value="FERRICHROME IRON RECEPTOR-RELATED"/>
    <property type="match status" value="1"/>
</dbReference>
<keyword evidence="2 11" id="KW-0813">Transport</keyword>
<comment type="caution">
    <text evidence="17">The sequence shown here is derived from an EMBL/GenBank/DDBJ whole genome shotgun (WGS) entry which is preliminary data.</text>
</comment>
<dbReference type="InterPro" id="IPR012910">
    <property type="entry name" value="Plug_dom"/>
</dbReference>
<evidence type="ECO:0000256" key="5">
    <source>
        <dbReference type="ARBA" id="ARBA00022692"/>
    </source>
</evidence>
<dbReference type="Pfam" id="PF00593">
    <property type="entry name" value="TonB_dep_Rec_b-barrel"/>
    <property type="match status" value="1"/>
</dbReference>
<comment type="subcellular location">
    <subcellularLocation>
        <location evidence="1 11">Cell outer membrane</location>
        <topology evidence="1 11">Multi-pass membrane protein</topology>
    </subcellularLocation>
</comment>
<keyword evidence="10 11" id="KW-0998">Cell outer membrane</keyword>
<evidence type="ECO:0000256" key="9">
    <source>
        <dbReference type="ARBA" id="ARBA00023136"/>
    </source>
</evidence>
<sequence>MSKSIPYMSVLTAAILGAMPLTSMAASDLTLEEILVTAEKRESSLQDTPISMLAFSSERLARFGISDLGDVAGLAPNVTITPFPNSRSSLVVFMRGVGNNDSQSTQDPAVGIYLDGVYVARSIGLTSDVADLERIEVLRGPQGTLYGRNTTGGAINLITAKPAEDFAISQQFSVGNRDYWRSLSKIESGRVGQFTGKLSYLESGHDGWVENTGAGKNFGEEEKQAGRAVLRWDASERLVIDYAYDFSNIDGPQHFYQTTSSTGNAIPASEQRSDSGSWNGGVEPSNTELSGHSLIASFDTPWGQLKSITAYRELAEDIVQDYGGGLPGFKIRVGIEQDQVSQEFQFVGDAGESWRYVAGLYYFKEHGVEKETDTVPIPAPAPVPPNPLVPPSFVTITLEDRQIYSSSEAYAAYGQVTWSPAQLNHDLDITLGGRYTVDKRAARKDSAVYFTNGEQSDSDEWSNFNPSLTADYSWNDNINTFAKVVTAYKSGGYNVRSTEDGFTPPFDEEHMVSYELGLKSNWLNNRISVNAALFHADYQDMQLQQITNNATIFLTDVFNVGEAQIDGFELDVMAVLLPGLTMQLSYGYTDADFVEYIDQRSGSATEGENVADQAEMPYAPEHNYTVGFEYQRGLGAGPIMLTASVDYQWTDERYGTAFNDDMSGFFLDDYGLLNTRVALSDIALGSAKLSLALWGRNLADEEYKVHSISLGAYQAAYFGEPKSYGMDLTLSF</sequence>
<evidence type="ECO:0000256" key="7">
    <source>
        <dbReference type="ARBA" id="ARBA00023065"/>
    </source>
</evidence>
<accession>A0ABV3TXW8</accession>
<evidence type="ECO:0000313" key="18">
    <source>
        <dbReference type="Proteomes" id="UP001557484"/>
    </source>
</evidence>
<keyword evidence="9 11" id="KW-0472">Membrane</keyword>
<name>A0ABV3TXW8_9GAMM</name>
<evidence type="ECO:0000256" key="6">
    <source>
        <dbReference type="ARBA" id="ARBA00023004"/>
    </source>
</evidence>
<dbReference type="InterPro" id="IPR039426">
    <property type="entry name" value="TonB-dep_rcpt-like"/>
</dbReference>
<dbReference type="Proteomes" id="UP001557484">
    <property type="component" value="Unassembled WGS sequence"/>
</dbReference>
<proteinExistence type="inferred from homology"/>
<evidence type="ECO:0000256" key="10">
    <source>
        <dbReference type="ARBA" id="ARBA00023237"/>
    </source>
</evidence>
<feature type="domain" description="TonB-dependent receptor plug" evidence="16">
    <location>
        <begin position="45"/>
        <end position="154"/>
    </location>
</feature>
<evidence type="ECO:0000259" key="15">
    <source>
        <dbReference type="Pfam" id="PF00593"/>
    </source>
</evidence>
<dbReference type="InterPro" id="IPR000531">
    <property type="entry name" value="Beta-barrel_TonB"/>
</dbReference>
<evidence type="ECO:0000259" key="16">
    <source>
        <dbReference type="Pfam" id="PF07715"/>
    </source>
</evidence>
<dbReference type="Pfam" id="PF07715">
    <property type="entry name" value="Plug"/>
    <property type="match status" value="1"/>
</dbReference>
<dbReference type="Gene3D" id="2.40.170.20">
    <property type="entry name" value="TonB-dependent receptor, beta-barrel domain"/>
    <property type="match status" value="1"/>
</dbReference>
<protein>
    <submittedName>
        <fullName evidence="17">TonB-dependent receptor</fullName>
    </submittedName>
</protein>
<evidence type="ECO:0000256" key="1">
    <source>
        <dbReference type="ARBA" id="ARBA00004571"/>
    </source>
</evidence>
<dbReference type="SUPFAM" id="SSF56935">
    <property type="entry name" value="Porins"/>
    <property type="match status" value="1"/>
</dbReference>
<keyword evidence="7" id="KW-0406">Ion transport</keyword>
<evidence type="ECO:0000256" key="13">
    <source>
        <dbReference type="SAM" id="MobiDB-lite"/>
    </source>
</evidence>
<dbReference type="EMBL" id="JBFRYB010000001">
    <property type="protein sequence ID" value="MEX1665589.1"/>
    <property type="molecule type" value="Genomic_DNA"/>
</dbReference>
<evidence type="ECO:0000313" key="17">
    <source>
        <dbReference type="EMBL" id="MEX1665589.1"/>
    </source>
</evidence>
<evidence type="ECO:0000256" key="12">
    <source>
        <dbReference type="RuleBase" id="RU003357"/>
    </source>
</evidence>
<dbReference type="RefSeq" id="WP_368375692.1">
    <property type="nucleotide sequence ID" value="NZ_JBFRYB010000001.1"/>
</dbReference>
<feature type="region of interest" description="Disordered" evidence="13">
    <location>
        <begin position="260"/>
        <end position="284"/>
    </location>
</feature>
<evidence type="ECO:0000256" key="14">
    <source>
        <dbReference type="SAM" id="SignalP"/>
    </source>
</evidence>
<feature type="chain" id="PRO_5046671930" evidence="14">
    <location>
        <begin position="26"/>
        <end position="732"/>
    </location>
</feature>
<reference evidence="17 18" key="1">
    <citation type="journal article" date="2011" name="Int. J. Syst. Evol. Microbiol.">
        <title>Zhongshania antarctica gen. nov., sp. nov. and Zhongshania guokunii sp. nov., gammaproteobacteria respectively isolated from coastal attached (fast) ice and surface seawater of the Antarctic.</title>
        <authorList>
            <person name="Li H.J."/>
            <person name="Zhang X.Y."/>
            <person name="Chen C.X."/>
            <person name="Zhang Y.J."/>
            <person name="Gao Z.M."/>
            <person name="Yu Y."/>
            <person name="Chen X.L."/>
            <person name="Chen B."/>
            <person name="Zhang Y.Z."/>
        </authorList>
    </citation>
    <scope>NUCLEOTIDE SEQUENCE [LARGE SCALE GENOMIC DNA]</scope>
    <source>
        <strain evidence="17 18">R06B22</strain>
    </source>
</reference>
<keyword evidence="4" id="KW-0410">Iron transport</keyword>
<evidence type="ECO:0000256" key="4">
    <source>
        <dbReference type="ARBA" id="ARBA00022496"/>
    </source>
</evidence>